<feature type="transmembrane region" description="Helical" evidence="6">
    <location>
        <begin position="88"/>
        <end position="105"/>
    </location>
</feature>
<dbReference type="SUPFAM" id="SSF103473">
    <property type="entry name" value="MFS general substrate transporter"/>
    <property type="match status" value="1"/>
</dbReference>
<keyword evidence="2" id="KW-1003">Cell membrane</keyword>
<dbReference type="Pfam" id="PF07690">
    <property type="entry name" value="MFS_1"/>
    <property type="match status" value="1"/>
</dbReference>
<feature type="transmembrane region" description="Helical" evidence="6">
    <location>
        <begin position="229"/>
        <end position="246"/>
    </location>
</feature>
<keyword evidence="3 6" id="KW-0812">Transmembrane</keyword>
<comment type="subcellular location">
    <subcellularLocation>
        <location evidence="1">Cell membrane</location>
        <topology evidence="1">Multi-pass membrane protein</topology>
    </subcellularLocation>
</comment>
<keyword evidence="5 6" id="KW-0472">Membrane</keyword>
<dbReference type="GO" id="GO:0005886">
    <property type="term" value="C:plasma membrane"/>
    <property type="evidence" value="ECO:0007669"/>
    <property type="project" value="UniProtKB-SubCell"/>
</dbReference>
<evidence type="ECO:0000256" key="4">
    <source>
        <dbReference type="ARBA" id="ARBA00022989"/>
    </source>
</evidence>
<name>A0A381QNU7_9ZZZZ</name>
<dbReference type="PROSITE" id="PS50850">
    <property type="entry name" value="MFS"/>
    <property type="match status" value="1"/>
</dbReference>
<accession>A0A381QNU7</accession>
<dbReference type="InterPro" id="IPR050189">
    <property type="entry name" value="MFS_Efflux_Transporters"/>
</dbReference>
<dbReference type="GO" id="GO:0022857">
    <property type="term" value="F:transmembrane transporter activity"/>
    <property type="evidence" value="ECO:0007669"/>
    <property type="project" value="InterPro"/>
</dbReference>
<feature type="transmembrane region" description="Helical" evidence="6">
    <location>
        <begin position="283"/>
        <end position="300"/>
    </location>
</feature>
<feature type="transmembrane region" description="Helical" evidence="6">
    <location>
        <begin position="117"/>
        <end position="139"/>
    </location>
</feature>
<reference evidence="8" key="1">
    <citation type="submission" date="2018-05" db="EMBL/GenBank/DDBJ databases">
        <authorList>
            <person name="Lanie J.A."/>
            <person name="Ng W.-L."/>
            <person name="Kazmierczak K.M."/>
            <person name="Andrzejewski T.M."/>
            <person name="Davidsen T.M."/>
            <person name="Wayne K.J."/>
            <person name="Tettelin H."/>
            <person name="Glass J.I."/>
            <person name="Rusch D."/>
            <person name="Podicherti R."/>
            <person name="Tsui H.-C.T."/>
            <person name="Winkler M.E."/>
        </authorList>
    </citation>
    <scope>NUCLEOTIDE SEQUENCE</scope>
</reference>
<evidence type="ECO:0000256" key="2">
    <source>
        <dbReference type="ARBA" id="ARBA00022475"/>
    </source>
</evidence>
<dbReference type="EMBL" id="UINC01001452">
    <property type="protein sequence ID" value="SUZ81055.1"/>
    <property type="molecule type" value="Genomic_DNA"/>
</dbReference>
<gene>
    <name evidence="8" type="ORF">METZ01_LOCUS33909</name>
</gene>
<sequence length="364" mass="39058">VALLVIGNSPATLLPFIVGTLEDGFNLDKQTTGSIVSTELIAMSLSAIFFGSLVSKINLRISAILGSAIVVIGYYICSLVNDIEILRLIRGFSGLASGLLIASGHRVLAASDNPERAYAAFTFLISVTGAVFLFLAGIASEKGGYTSLFSTFSLIFIFIFPLTLLAQTTNKSTSVEDADTKGLNNNKLFFLIIAGVIFSAIPSGGMWAFVERLGVQIGISQYDIGKVTAYSLLAGVFAPIVVWLLGDRFGRKNPITISLIIILISLTYILKTMDFNSYLIGNITWNFSYMVLVIFVLAAAAKLSPNGKLASWLNAATLFSQASAPIIFGSILNNLSFPNLLPYLVASICISLFCIVLTRDKLNQ</sequence>
<proteinExistence type="predicted"/>
<evidence type="ECO:0000256" key="3">
    <source>
        <dbReference type="ARBA" id="ARBA00022692"/>
    </source>
</evidence>
<dbReference type="InterPro" id="IPR020846">
    <property type="entry name" value="MFS_dom"/>
</dbReference>
<protein>
    <recommendedName>
        <fullName evidence="7">Major facilitator superfamily (MFS) profile domain-containing protein</fullName>
    </recommendedName>
</protein>
<keyword evidence="4 6" id="KW-1133">Transmembrane helix</keyword>
<feature type="transmembrane region" description="Helical" evidence="6">
    <location>
        <begin position="57"/>
        <end position="76"/>
    </location>
</feature>
<feature type="transmembrane region" description="Helical" evidence="6">
    <location>
        <begin position="145"/>
        <end position="167"/>
    </location>
</feature>
<feature type="non-terminal residue" evidence="8">
    <location>
        <position position="1"/>
    </location>
</feature>
<feature type="transmembrane region" description="Helical" evidence="6">
    <location>
        <begin position="312"/>
        <end position="334"/>
    </location>
</feature>
<evidence type="ECO:0000256" key="6">
    <source>
        <dbReference type="SAM" id="Phobius"/>
    </source>
</evidence>
<evidence type="ECO:0000259" key="7">
    <source>
        <dbReference type="PROSITE" id="PS50850"/>
    </source>
</evidence>
<feature type="transmembrane region" description="Helical" evidence="6">
    <location>
        <begin position="188"/>
        <end position="209"/>
    </location>
</feature>
<dbReference type="InterPro" id="IPR011701">
    <property type="entry name" value="MFS"/>
</dbReference>
<organism evidence="8">
    <name type="scientific">marine metagenome</name>
    <dbReference type="NCBI Taxonomy" id="408172"/>
    <lineage>
        <taxon>unclassified sequences</taxon>
        <taxon>metagenomes</taxon>
        <taxon>ecological metagenomes</taxon>
    </lineage>
</organism>
<dbReference type="InterPro" id="IPR036259">
    <property type="entry name" value="MFS_trans_sf"/>
</dbReference>
<evidence type="ECO:0000313" key="8">
    <source>
        <dbReference type="EMBL" id="SUZ81055.1"/>
    </source>
</evidence>
<evidence type="ECO:0000256" key="1">
    <source>
        <dbReference type="ARBA" id="ARBA00004651"/>
    </source>
</evidence>
<dbReference type="Gene3D" id="1.20.1250.20">
    <property type="entry name" value="MFS general substrate transporter like domains"/>
    <property type="match status" value="2"/>
</dbReference>
<evidence type="ECO:0000256" key="5">
    <source>
        <dbReference type="ARBA" id="ARBA00023136"/>
    </source>
</evidence>
<feature type="transmembrane region" description="Helical" evidence="6">
    <location>
        <begin position="253"/>
        <end position="271"/>
    </location>
</feature>
<dbReference type="PANTHER" id="PTHR43124">
    <property type="entry name" value="PURINE EFFLUX PUMP PBUE"/>
    <property type="match status" value="1"/>
</dbReference>
<feature type="domain" description="Major facilitator superfamily (MFS) profile" evidence="7">
    <location>
        <begin position="1"/>
        <end position="363"/>
    </location>
</feature>
<dbReference type="AlphaFoldDB" id="A0A381QNU7"/>
<feature type="transmembrane region" description="Helical" evidence="6">
    <location>
        <begin position="340"/>
        <end position="358"/>
    </location>
</feature>
<dbReference type="PANTHER" id="PTHR43124:SF10">
    <property type="entry name" value="PURINE EFFLUX PUMP PBUE"/>
    <property type="match status" value="1"/>
</dbReference>
<feature type="transmembrane region" description="Helical" evidence="6">
    <location>
        <begin position="31"/>
        <end position="50"/>
    </location>
</feature>